<dbReference type="RefSeq" id="WP_106129428.1">
    <property type="nucleotide sequence ID" value="NZ_PVZG01000014.1"/>
</dbReference>
<organism evidence="1 2">
    <name type="scientific">Pseudosporangium ferrugineum</name>
    <dbReference type="NCBI Taxonomy" id="439699"/>
    <lineage>
        <taxon>Bacteria</taxon>
        <taxon>Bacillati</taxon>
        <taxon>Actinomycetota</taxon>
        <taxon>Actinomycetes</taxon>
        <taxon>Micromonosporales</taxon>
        <taxon>Micromonosporaceae</taxon>
        <taxon>Pseudosporangium</taxon>
    </lineage>
</organism>
<dbReference type="Proteomes" id="UP000239209">
    <property type="component" value="Unassembled WGS sequence"/>
</dbReference>
<dbReference type="EMBL" id="PVZG01000014">
    <property type="protein sequence ID" value="PRY24037.1"/>
    <property type="molecule type" value="Genomic_DNA"/>
</dbReference>
<dbReference type="AlphaFoldDB" id="A0A2T0RSD6"/>
<protein>
    <submittedName>
        <fullName evidence="1">Uncharacterized protein</fullName>
    </submittedName>
</protein>
<name>A0A2T0RSD6_9ACTN</name>
<gene>
    <name evidence="1" type="ORF">CLV70_114170</name>
</gene>
<dbReference type="InterPro" id="IPR054202">
    <property type="entry name" value="DUF6907"/>
</dbReference>
<comment type="caution">
    <text evidence="1">The sequence shown here is derived from an EMBL/GenBank/DDBJ whole genome shotgun (WGS) entry which is preliminary data.</text>
</comment>
<keyword evidence="2" id="KW-1185">Reference proteome</keyword>
<evidence type="ECO:0000313" key="1">
    <source>
        <dbReference type="EMBL" id="PRY24037.1"/>
    </source>
</evidence>
<evidence type="ECO:0000313" key="2">
    <source>
        <dbReference type="Proteomes" id="UP000239209"/>
    </source>
</evidence>
<reference evidence="1 2" key="1">
    <citation type="submission" date="2018-03" db="EMBL/GenBank/DDBJ databases">
        <title>Genomic Encyclopedia of Archaeal and Bacterial Type Strains, Phase II (KMG-II): from individual species to whole genera.</title>
        <authorList>
            <person name="Goeker M."/>
        </authorList>
    </citation>
    <scope>NUCLEOTIDE SEQUENCE [LARGE SCALE GENOMIC DNA]</scope>
    <source>
        <strain evidence="1 2">DSM 45348</strain>
    </source>
</reference>
<dbReference type="Pfam" id="PF21848">
    <property type="entry name" value="DUF6907"/>
    <property type="match status" value="1"/>
</dbReference>
<sequence>MTAVLEPTTSHDYLLSLQARFDATRPACPPFCDGTCTDLGHFGDAIMHSSVPLTLPCTPDMKDANTADVELVVCRYDALEEPSEEYIDLNIERSGNLIYTDAVFTAQQAYDLGAALMAAARQLSGELQVFASDVKIGDLIEVDGGWMHVYGVLADKPSDNVQVFVTADPDEFSDFEYRDDNPEHFKLGDRTCIRRRPSVGSIR</sequence>
<proteinExistence type="predicted"/>
<accession>A0A2T0RSD6</accession>